<dbReference type="Proteomes" id="UP001595444">
    <property type="component" value="Unassembled WGS sequence"/>
</dbReference>
<dbReference type="SUPFAM" id="SSF103088">
    <property type="entry name" value="OmpA-like"/>
    <property type="match status" value="1"/>
</dbReference>
<feature type="transmembrane region" description="Helical" evidence="8">
    <location>
        <begin position="16"/>
        <end position="38"/>
    </location>
</feature>
<accession>A0ABV7D2H0</accession>
<dbReference type="InterPro" id="IPR025713">
    <property type="entry name" value="MotB-like_N_dom"/>
</dbReference>
<evidence type="ECO:0000256" key="1">
    <source>
        <dbReference type="ARBA" id="ARBA00004162"/>
    </source>
</evidence>
<reference evidence="11" key="1">
    <citation type="journal article" date="2019" name="Int. J. Syst. Evol. Microbiol.">
        <title>The Global Catalogue of Microorganisms (GCM) 10K type strain sequencing project: providing services to taxonomists for standard genome sequencing and annotation.</title>
        <authorList>
            <consortium name="The Broad Institute Genomics Platform"/>
            <consortium name="The Broad Institute Genome Sequencing Center for Infectious Disease"/>
            <person name="Wu L."/>
            <person name="Ma J."/>
        </authorList>
    </citation>
    <scope>NUCLEOTIDE SEQUENCE [LARGE SCALE GENOMIC DNA]</scope>
    <source>
        <strain evidence="11">KCTC 62164</strain>
    </source>
</reference>
<keyword evidence="3" id="KW-1003">Cell membrane</keyword>
<name>A0ABV7D2H0_9PROT</name>
<keyword evidence="4 8" id="KW-0812">Transmembrane</keyword>
<dbReference type="InterPro" id="IPR036737">
    <property type="entry name" value="OmpA-like_sf"/>
</dbReference>
<keyword evidence="6 7" id="KW-0472">Membrane</keyword>
<protein>
    <submittedName>
        <fullName evidence="10">Flagellar motor protein MotB</fullName>
    </submittedName>
</protein>
<evidence type="ECO:0000256" key="6">
    <source>
        <dbReference type="ARBA" id="ARBA00023136"/>
    </source>
</evidence>
<dbReference type="PANTHER" id="PTHR30329">
    <property type="entry name" value="STATOR ELEMENT OF FLAGELLAR MOTOR COMPLEX"/>
    <property type="match status" value="1"/>
</dbReference>
<organism evidence="10 11">
    <name type="scientific">Kordiimonas pumila</name>
    <dbReference type="NCBI Taxonomy" id="2161677"/>
    <lineage>
        <taxon>Bacteria</taxon>
        <taxon>Pseudomonadati</taxon>
        <taxon>Pseudomonadota</taxon>
        <taxon>Alphaproteobacteria</taxon>
        <taxon>Kordiimonadales</taxon>
        <taxon>Kordiimonadaceae</taxon>
        <taxon>Kordiimonas</taxon>
    </lineage>
</organism>
<evidence type="ECO:0000259" key="9">
    <source>
        <dbReference type="PROSITE" id="PS51123"/>
    </source>
</evidence>
<keyword evidence="10" id="KW-0969">Cilium</keyword>
<evidence type="ECO:0000256" key="4">
    <source>
        <dbReference type="ARBA" id="ARBA00022692"/>
    </source>
</evidence>
<dbReference type="PANTHER" id="PTHR30329:SF21">
    <property type="entry name" value="LIPOPROTEIN YIAD-RELATED"/>
    <property type="match status" value="1"/>
</dbReference>
<comment type="similarity">
    <text evidence="2">Belongs to the MotB family.</text>
</comment>
<keyword evidence="5 8" id="KW-1133">Transmembrane helix</keyword>
<dbReference type="Pfam" id="PF00691">
    <property type="entry name" value="OmpA"/>
    <property type="match status" value="1"/>
</dbReference>
<evidence type="ECO:0000313" key="10">
    <source>
        <dbReference type="EMBL" id="MFC3051219.1"/>
    </source>
</evidence>
<evidence type="ECO:0000256" key="5">
    <source>
        <dbReference type="ARBA" id="ARBA00022989"/>
    </source>
</evidence>
<evidence type="ECO:0000256" key="7">
    <source>
        <dbReference type="PROSITE-ProRule" id="PRU00473"/>
    </source>
</evidence>
<evidence type="ECO:0000256" key="8">
    <source>
        <dbReference type="SAM" id="Phobius"/>
    </source>
</evidence>
<keyword evidence="11" id="KW-1185">Reference proteome</keyword>
<comment type="subcellular location">
    <subcellularLocation>
        <location evidence="1">Cell membrane</location>
        <topology evidence="1">Single-pass membrane protein</topology>
    </subcellularLocation>
</comment>
<dbReference type="InterPro" id="IPR006665">
    <property type="entry name" value="OmpA-like"/>
</dbReference>
<dbReference type="EMBL" id="JBHRSL010000002">
    <property type="protein sequence ID" value="MFC3051219.1"/>
    <property type="molecule type" value="Genomic_DNA"/>
</dbReference>
<evidence type="ECO:0000256" key="3">
    <source>
        <dbReference type="ARBA" id="ARBA00022475"/>
    </source>
</evidence>
<dbReference type="Gene3D" id="3.30.1330.60">
    <property type="entry name" value="OmpA-like domain"/>
    <property type="match status" value="1"/>
</dbReference>
<dbReference type="RefSeq" id="WP_194211809.1">
    <property type="nucleotide sequence ID" value="NZ_CP061205.1"/>
</dbReference>
<evidence type="ECO:0000256" key="2">
    <source>
        <dbReference type="ARBA" id="ARBA00008914"/>
    </source>
</evidence>
<dbReference type="PROSITE" id="PS51123">
    <property type="entry name" value="OMPA_2"/>
    <property type="match status" value="1"/>
</dbReference>
<comment type="caution">
    <text evidence="10">The sequence shown here is derived from an EMBL/GenBank/DDBJ whole genome shotgun (WGS) entry which is preliminary data.</text>
</comment>
<proteinExistence type="inferred from homology"/>
<dbReference type="InterPro" id="IPR050330">
    <property type="entry name" value="Bact_OuterMem_StrucFunc"/>
</dbReference>
<dbReference type="Pfam" id="PF13677">
    <property type="entry name" value="MotB_plug"/>
    <property type="match status" value="1"/>
</dbReference>
<evidence type="ECO:0000313" key="11">
    <source>
        <dbReference type="Proteomes" id="UP001595444"/>
    </source>
</evidence>
<gene>
    <name evidence="10" type="ORF">ACFOKA_04805</name>
</gene>
<keyword evidence="10" id="KW-0966">Cell projection</keyword>
<sequence>MFRNDQRIATTKQDGAAWMLTFADLLSLLLTFFVLLFSMSSVRFESWKAVVDTMTYEFNPSRPKVVIEEITDVEQIKTRKGKGLNLNYLQVLFERAMVKQAVFEGSRVTRVQGGVVISIPASLLFVRKDTILQPGVEKALKQMAGTFVQIDNHIKVAGHTDSAPIINGRYRSNWELSMVRARIVAGMMSDAGYTEPITVLGYADTGNAETDTIADMAFDERVDIIIVAESREKGLYDLF</sequence>
<feature type="domain" description="OmpA-like" evidence="9">
    <location>
        <begin position="112"/>
        <end position="230"/>
    </location>
</feature>
<keyword evidence="10" id="KW-0282">Flagellum</keyword>